<feature type="domain" description="HTH tetR-type" evidence="5">
    <location>
        <begin position="16"/>
        <end position="76"/>
    </location>
</feature>
<dbReference type="Pfam" id="PF00440">
    <property type="entry name" value="TetR_N"/>
    <property type="match status" value="1"/>
</dbReference>
<protein>
    <submittedName>
        <fullName evidence="6">TetR family transcriptional regulator</fullName>
    </submittedName>
</protein>
<keyword evidence="2 4" id="KW-0238">DNA-binding</keyword>
<dbReference type="KEGG" id="sace:GIY23_21375"/>
<dbReference type="PANTHER" id="PTHR30055">
    <property type="entry name" value="HTH-TYPE TRANSCRIPTIONAL REGULATOR RUTR"/>
    <property type="match status" value="1"/>
</dbReference>
<evidence type="ECO:0000256" key="4">
    <source>
        <dbReference type="PROSITE-ProRule" id="PRU00335"/>
    </source>
</evidence>
<dbReference type="InterPro" id="IPR050109">
    <property type="entry name" value="HTH-type_TetR-like_transc_reg"/>
</dbReference>
<keyword evidence="7" id="KW-1185">Reference proteome</keyword>
<keyword evidence="3" id="KW-0804">Transcription</keyword>
<sequence>MWSENESNGQHSFIADARREQIKRAAMETIAEVGFGHASLARIARRAGISKGVISYHFAGKNELMDKLVMEFYVAGARYMIPKVESETTARGKLRAYLESNIDYIAENRTGVAAVSDVLLNLRDDDGNLKFLADDEGHRKMIDSVADIFREGQASGEFRDFDPVVKALLLRSSIDLVARAFTDDPNADLEHYKRELISHFHQATRRE</sequence>
<proteinExistence type="predicted"/>
<evidence type="ECO:0000256" key="1">
    <source>
        <dbReference type="ARBA" id="ARBA00023015"/>
    </source>
</evidence>
<dbReference type="GO" id="GO:0000976">
    <property type="term" value="F:transcription cis-regulatory region binding"/>
    <property type="evidence" value="ECO:0007669"/>
    <property type="project" value="TreeGrafter"/>
</dbReference>
<keyword evidence="1" id="KW-0805">Transcription regulation</keyword>
<name>A0A5Q3QJM0_9PSEU</name>
<dbReference type="InterPro" id="IPR001647">
    <property type="entry name" value="HTH_TetR"/>
</dbReference>
<dbReference type="PANTHER" id="PTHR30055:SF234">
    <property type="entry name" value="HTH-TYPE TRANSCRIPTIONAL REGULATOR BETI"/>
    <property type="match status" value="1"/>
</dbReference>
<dbReference type="SUPFAM" id="SSF48498">
    <property type="entry name" value="Tetracyclin repressor-like, C-terminal domain"/>
    <property type="match status" value="1"/>
</dbReference>
<evidence type="ECO:0000259" key="5">
    <source>
        <dbReference type="PROSITE" id="PS50977"/>
    </source>
</evidence>
<accession>A0A5Q3QJM0</accession>
<dbReference type="InterPro" id="IPR036271">
    <property type="entry name" value="Tet_transcr_reg_TetR-rel_C_sf"/>
</dbReference>
<organism evidence="6 7">
    <name type="scientific">Allosaccharopolyspora coralli</name>
    <dbReference type="NCBI Taxonomy" id="2665642"/>
    <lineage>
        <taxon>Bacteria</taxon>
        <taxon>Bacillati</taxon>
        <taxon>Actinomycetota</taxon>
        <taxon>Actinomycetes</taxon>
        <taxon>Pseudonocardiales</taxon>
        <taxon>Pseudonocardiaceae</taxon>
        <taxon>Allosaccharopolyspora</taxon>
    </lineage>
</organism>
<dbReference type="EMBL" id="CP045929">
    <property type="protein sequence ID" value="QGK71725.1"/>
    <property type="molecule type" value="Genomic_DNA"/>
</dbReference>
<dbReference type="AlphaFoldDB" id="A0A5Q3QJM0"/>
<dbReference type="PROSITE" id="PS50977">
    <property type="entry name" value="HTH_TETR_2"/>
    <property type="match status" value="1"/>
</dbReference>
<dbReference type="SUPFAM" id="SSF46689">
    <property type="entry name" value="Homeodomain-like"/>
    <property type="match status" value="1"/>
</dbReference>
<evidence type="ECO:0000256" key="2">
    <source>
        <dbReference type="ARBA" id="ARBA00023125"/>
    </source>
</evidence>
<dbReference type="InterPro" id="IPR023772">
    <property type="entry name" value="DNA-bd_HTH_TetR-type_CS"/>
</dbReference>
<dbReference type="InterPro" id="IPR009057">
    <property type="entry name" value="Homeodomain-like_sf"/>
</dbReference>
<dbReference type="Proteomes" id="UP000371041">
    <property type="component" value="Chromosome"/>
</dbReference>
<dbReference type="PROSITE" id="PS01081">
    <property type="entry name" value="HTH_TETR_1"/>
    <property type="match status" value="1"/>
</dbReference>
<dbReference type="GO" id="GO:0003700">
    <property type="term" value="F:DNA-binding transcription factor activity"/>
    <property type="evidence" value="ECO:0007669"/>
    <property type="project" value="TreeGrafter"/>
</dbReference>
<evidence type="ECO:0000313" key="6">
    <source>
        <dbReference type="EMBL" id="QGK71725.1"/>
    </source>
</evidence>
<evidence type="ECO:0000313" key="7">
    <source>
        <dbReference type="Proteomes" id="UP000371041"/>
    </source>
</evidence>
<reference evidence="7" key="1">
    <citation type="submission" date="2019-11" db="EMBL/GenBank/DDBJ databases">
        <title>The complete genome sequence of Saccharopolyspora sp. E2A.</title>
        <authorList>
            <person name="Zhang G."/>
        </authorList>
    </citation>
    <scope>NUCLEOTIDE SEQUENCE [LARGE SCALE GENOMIC DNA]</scope>
    <source>
        <strain evidence="7">E2A</strain>
    </source>
</reference>
<dbReference type="RefSeq" id="WP_154078293.1">
    <property type="nucleotide sequence ID" value="NZ_CP045929.1"/>
</dbReference>
<dbReference type="Gene3D" id="1.10.357.10">
    <property type="entry name" value="Tetracycline Repressor, domain 2"/>
    <property type="match status" value="1"/>
</dbReference>
<dbReference type="PRINTS" id="PR00455">
    <property type="entry name" value="HTHTETR"/>
</dbReference>
<dbReference type="Gene3D" id="1.10.10.60">
    <property type="entry name" value="Homeodomain-like"/>
    <property type="match status" value="1"/>
</dbReference>
<feature type="DNA-binding region" description="H-T-H motif" evidence="4">
    <location>
        <begin position="39"/>
        <end position="58"/>
    </location>
</feature>
<gene>
    <name evidence="6" type="ORF">GIY23_21375</name>
</gene>
<evidence type="ECO:0000256" key="3">
    <source>
        <dbReference type="ARBA" id="ARBA00023163"/>
    </source>
</evidence>